<gene>
    <name evidence="2" type="ORF">HINF_LOCUS57189</name>
    <name evidence="3" type="ORF">HINF_LOCUS67092</name>
</gene>
<comment type="caution">
    <text evidence="2">The sequence shown here is derived from an EMBL/GenBank/DDBJ whole genome shotgun (WGS) entry which is preliminary data.</text>
</comment>
<evidence type="ECO:0000313" key="2">
    <source>
        <dbReference type="EMBL" id="CAI9969544.1"/>
    </source>
</evidence>
<accession>A0AA86RBL7</accession>
<dbReference type="EMBL" id="CAXDID020000459">
    <property type="protein sequence ID" value="CAL6093647.1"/>
    <property type="molecule type" value="Genomic_DNA"/>
</dbReference>
<dbReference type="AlphaFoldDB" id="A0AA86RBL7"/>
<proteinExistence type="predicted"/>
<protein>
    <submittedName>
        <fullName evidence="3">Hypothetical_protein</fullName>
    </submittedName>
</protein>
<name>A0AA86RBL7_9EUKA</name>
<reference evidence="3 4" key="2">
    <citation type="submission" date="2024-07" db="EMBL/GenBank/DDBJ databases">
        <authorList>
            <person name="Akdeniz Z."/>
        </authorList>
    </citation>
    <scope>NUCLEOTIDE SEQUENCE [LARGE SCALE GENOMIC DNA]</scope>
</reference>
<dbReference type="EMBL" id="CATOUU010001060">
    <property type="protein sequence ID" value="CAI9969544.1"/>
    <property type="molecule type" value="Genomic_DNA"/>
</dbReference>
<keyword evidence="1" id="KW-0175">Coiled coil</keyword>
<evidence type="ECO:0000256" key="1">
    <source>
        <dbReference type="SAM" id="Coils"/>
    </source>
</evidence>
<dbReference type="Proteomes" id="UP001642409">
    <property type="component" value="Unassembled WGS sequence"/>
</dbReference>
<reference evidence="2" key="1">
    <citation type="submission" date="2023-06" db="EMBL/GenBank/DDBJ databases">
        <authorList>
            <person name="Kurt Z."/>
        </authorList>
    </citation>
    <scope>NUCLEOTIDE SEQUENCE</scope>
</reference>
<feature type="coiled-coil region" evidence="1">
    <location>
        <begin position="53"/>
        <end position="97"/>
    </location>
</feature>
<keyword evidence="4" id="KW-1185">Reference proteome</keyword>
<evidence type="ECO:0000313" key="4">
    <source>
        <dbReference type="Proteomes" id="UP001642409"/>
    </source>
</evidence>
<sequence length="102" mass="11973">MKISIPQILGSLSYVKDDLKLNNSQQEEESQMEQTCNNSTALFGQITVFQQLRLQLLSQLSVLKENIEKMQKMEQFVEFEETNLDKLTRNNSRLIDSIRKYQ</sequence>
<organism evidence="2">
    <name type="scientific">Hexamita inflata</name>
    <dbReference type="NCBI Taxonomy" id="28002"/>
    <lineage>
        <taxon>Eukaryota</taxon>
        <taxon>Metamonada</taxon>
        <taxon>Diplomonadida</taxon>
        <taxon>Hexamitidae</taxon>
        <taxon>Hexamitinae</taxon>
        <taxon>Hexamita</taxon>
    </lineage>
</organism>
<evidence type="ECO:0000313" key="3">
    <source>
        <dbReference type="EMBL" id="CAL6093647.1"/>
    </source>
</evidence>